<evidence type="ECO:0000313" key="1">
    <source>
        <dbReference type="EMBL" id="CAH2062006.1"/>
    </source>
</evidence>
<gene>
    <name evidence="1" type="ORF">IPOD504_LOCUS11628</name>
</gene>
<protein>
    <submittedName>
        <fullName evidence="1">Uncharacterized protein</fullName>
    </submittedName>
</protein>
<accession>A0ABN8IM75</accession>
<dbReference type="EMBL" id="OW152840">
    <property type="protein sequence ID" value="CAH2062006.1"/>
    <property type="molecule type" value="Genomic_DNA"/>
</dbReference>
<reference evidence="1" key="1">
    <citation type="submission" date="2022-03" db="EMBL/GenBank/DDBJ databases">
        <authorList>
            <person name="Martin H S."/>
        </authorList>
    </citation>
    <scope>NUCLEOTIDE SEQUENCE</scope>
</reference>
<sequence>MGRSVRIEVCDCGELCISLDVPPALSRCRPLFIHRTPDTGREAVNYALDDDWAPIKRSHGGAGPAASWSARSRSGSLAVNDSQEPFLIQLSERAIATGTRWPAGSSGAIGDKRGRVASLSDIPPPYPLSTPRMFLRFPMVLSNTTPPIL</sequence>
<dbReference type="Proteomes" id="UP000837857">
    <property type="component" value="Chromosome 28"/>
</dbReference>
<proteinExistence type="predicted"/>
<evidence type="ECO:0000313" key="2">
    <source>
        <dbReference type="Proteomes" id="UP000837857"/>
    </source>
</evidence>
<feature type="non-terminal residue" evidence="1">
    <location>
        <position position="1"/>
    </location>
</feature>
<keyword evidence="2" id="KW-1185">Reference proteome</keyword>
<organism evidence="1 2">
    <name type="scientific">Iphiclides podalirius</name>
    <name type="common">scarce swallowtail</name>
    <dbReference type="NCBI Taxonomy" id="110791"/>
    <lineage>
        <taxon>Eukaryota</taxon>
        <taxon>Metazoa</taxon>
        <taxon>Ecdysozoa</taxon>
        <taxon>Arthropoda</taxon>
        <taxon>Hexapoda</taxon>
        <taxon>Insecta</taxon>
        <taxon>Pterygota</taxon>
        <taxon>Neoptera</taxon>
        <taxon>Endopterygota</taxon>
        <taxon>Lepidoptera</taxon>
        <taxon>Glossata</taxon>
        <taxon>Ditrysia</taxon>
        <taxon>Papilionoidea</taxon>
        <taxon>Papilionidae</taxon>
        <taxon>Papilioninae</taxon>
        <taxon>Iphiclides</taxon>
    </lineage>
</organism>
<name>A0ABN8IM75_9NEOP</name>